<sequence>MMEAENSWQVANPSSKTKGLASSLATVATLILALLCKGALAQHFDFSIRVAETITVQKGFCAYVACRFTTPRWFMEKSGPLYVFWLKDADKSHSWIWPGYWIPGKIVCTNNENQNLTTTHFKLTGDPKTGDCSFSIKNMGPEDVGWYYLRIEKGEGFSFLSFHKRIHAQPQIFLTDLTKPKIVKPSEAVWRKPATFRCIVPEMCPENIPQINWNANLKNHVKHFWQTTASDWSKTYGADITFTPSLDDEGKVLTCSVRYHNLKKTVHQSTRVAFGYRPEATTTMGSTTCQYEKKGHLCFCSIHSWPPSKIEWHVDGKLVNETVRSEAMKLFSWVEGNTVTSTLSWPGDLDGQKKSLITCSGANKYGAVTIKVSSELNETSTGAVTKSPQNDKMELSSGIISGIVFGVIAALAISGGILYSFLSFRRRVTNVPVI</sequence>
<evidence type="ECO:0000259" key="6">
    <source>
        <dbReference type="PROSITE" id="PS50835"/>
    </source>
</evidence>
<organism evidence="7 8">
    <name type="scientific">Podarcis lilfordi</name>
    <name type="common">Lilford's wall lizard</name>
    <dbReference type="NCBI Taxonomy" id="74358"/>
    <lineage>
        <taxon>Eukaryota</taxon>
        <taxon>Metazoa</taxon>
        <taxon>Chordata</taxon>
        <taxon>Craniata</taxon>
        <taxon>Vertebrata</taxon>
        <taxon>Euteleostomi</taxon>
        <taxon>Lepidosauria</taxon>
        <taxon>Squamata</taxon>
        <taxon>Bifurcata</taxon>
        <taxon>Unidentata</taxon>
        <taxon>Episquamata</taxon>
        <taxon>Laterata</taxon>
        <taxon>Lacertibaenia</taxon>
        <taxon>Lacertidae</taxon>
        <taxon>Podarcis</taxon>
    </lineage>
</organism>
<dbReference type="InterPro" id="IPR007110">
    <property type="entry name" value="Ig-like_dom"/>
</dbReference>
<name>A0AA35KPF8_9SAUR</name>
<dbReference type="InterPro" id="IPR013783">
    <property type="entry name" value="Ig-like_fold"/>
</dbReference>
<feature type="domain" description="Ig-like" evidence="6">
    <location>
        <begin position="278"/>
        <end position="377"/>
    </location>
</feature>
<feature type="transmembrane region" description="Helical" evidence="5">
    <location>
        <begin position="399"/>
        <end position="422"/>
    </location>
</feature>
<evidence type="ECO:0000313" key="7">
    <source>
        <dbReference type="EMBL" id="CAI5781182.1"/>
    </source>
</evidence>
<accession>A0AA35KPF8</accession>
<dbReference type="EMBL" id="OX395133">
    <property type="protein sequence ID" value="CAI5781182.1"/>
    <property type="molecule type" value="Genomic_DNA"/>
</dbReference>
<dbReference type="InterPro" id="IPR036179">
    <property type="entry name" value="Ig-like_dom_sf"/>
</dbReference>
<dbReference type="PROSITE" id="PS50835">
    <property type="entry name" value="IG_LIKE"/>
    <property type="match status" value="2"/>
</dbReference>
<comment type="subcellular location">
    <subcellularLocation>
        <location evidence="1">Membrane</location>
        <topology evidence="1">Single-pass membrane protein</topology>
    </subcellularLocation>
</comment>
<protein>
    <submittedName>
        <fullName evidence="7">Sialic acid-binding Ig-like lectin 12</fullName>
    </submittedName>
</protein>
<keyword evidence="2 5" id="KW-0812">Transmembrane</keyword>
<dbReference type="Proteomes" id="UP001178461">
    <property type="component" value="Chromosome 8"/>
</dbReference>
<proteinExistence type="predicted"/>
<evidence type="ECO:0000256" key="4">
    <source>
        <dbReference type="ARBA" id="ARBA00023136"/>
    </source>
</evidence>
<evidence type="ECO:0000256" key="1">
    <source>
        <dbReference type="ARBA" id="ARBA00004167"/>
    </source>
</evidence>
<evidence type="ECO:0000256" key="2">
    <source>
        <dbReference type="ARBA" id="ARBA00022692"/>
    </source>
</evidence>
<dbReference type="GO" id="GO:0033691">
    <property type="term" value="F:sialic acid binding"/>
    <property type="evidence" value="ECO:0007669"/>
    <property type="project" value="TreeGrafter"/>
</dbReference>
<dbReference type="PANTHER" id="PTHR12035:SF125">
    <property type="entry name" value="SIALIC ACID-BINDING IG-LIKE LECTIN 5"/>
    <property type="match status" value="1"/>
</dbReference>
<dbReference type="InterPro" id="IPR051036">
    <property type="entry name" value="SIGLEC"/>
</dbReference>
<dbReference type="GO" id="GO:0005886">
    <property type="term" value="C:plasma membrane"/>
    <property type="evidence" value="ECO:0007669"/>
    <property type="project" value="TreeGrafter"/>
</dbReference>
<keyword evidence="4 5" id="KW-0472">Membrane</keyword>
<dbReference type="AlphaFoldDB" id="A0AA35KPF8"/>
<dbReference type="Gene3D" id="2.60.40.10">
    <property type="entry name" value="Immunoglobulins"/>
    <property type="match status" value="2"/>
</dbReference>
<dbReference type="GO" id="GO:0007155">
    <property type="term" value="P:cell adhesion"/>
    <property type="evidence" value="ECO:0007669"/>
    <property type="project" value="TreeGrafter"/>
</dbReference>
<keyword evidence="8" id="KW-1185">Reference proteome</keyword>
<evidence type="ECO:0000313" key="8">
    <source>
        <dbReference type="Proteomes" id="UP001178461"/>
    </source>
</evidence>
<keyword evidence="3 5" id="KW-1133">Transmembrane helix</keyword>
<gene>
    <name evidence="7" type="ORF">PODLI_1B024485</name>
</gene>
<dbReference type="PANTHER" id="PTHR12035">
    <property type="entry name" value="SIALIC ACID BINDING IMMUNOGLOBULIN-LIKE LECTIN"/>
    <property type="match status" value="1"/>
</dbReference>
<feature type="domain" description="Ig-like" evidence="6">
    <location>
        <begin position="170"/>
        <end position="273"/>
    </location>
</feature>
<evidence type="ECO:0000256" key="5">
    <source>
        <dbReference type="SAM" id="Phobius"/>
    </source>
</evidence>
<evidence type="ECO:0000256" key="3">
    <source>
        <dbReference type="ARBA" id="ARBA00022989"/>
    </source>
</evidence>
<reference evidence="7" key="1">
    <citation type="submission" date="2022-12" db="EMBL/GenBank/DDBJ databases">
        <authorList>
            <person name="Alioto T."/>
            <person name="Alioto T."/>
            <person name="Gomez Garrido J."/>
        </authorList>
    </citation>
    <scope>NUCLEOTIDE SEQUENCE</scope>
</reference>
<dbReference type="SUPFAM" id="SSF48726">
    <property type="entry name" value="Immunoglobulin"/>
    <property type="match status" value="2"/>
</dbReference>